<reference evidence="2" key="1">
    <citation type="journal article" date="2020" name="Nature">
        <title>Giant virus diversity and host interactions through global metagenomics.</title>
        <authorList>
            <person name="Schulz F."/>
            <person name="Roux S."/>
            <person name="Paez-Espino D."/>
            <person name="Jungbluth S."/>
            <person name="Walsh D.A."/>
            <person name="Denef V.J."/>
            <person name="McMahon K.D."/>
            <person name="Konstantinidis K.T."/>
            <person name="Eloe-Fadrosh E.A."/>
            <person name="Kyrpides N.C."/>
            <person name="Woyke T."/>
        </authorList>
    </citation>
    <scope>NUCLEOTIDE SEQUENCE</scope>
    <source>
        <strain evidence="2">GVMAG-M-3300021389-45</strain>
    </source>
</reference>
<dbReference type="InterPro" id="IPR011335">
    <property type="entry name" value="Restrct_endonuc-II-like"/>
</dbReference>
<feature type="domain" description="YqaJ viral recombinase" evidence="1">
    <location>
        <begin position="21"/>
        <end position="145"/>
    </location>
</feature>
<proteinExistence type="predicted"/>
<dbReference type="InterPro" id="IPR017482">
    <property type="entry name" value="Lambda-type_endonuclease"/>
</dbReference>
<dbReference type="PANTHER" id="PTHR46609:SF6">
    <property type="entry name" value="EXONUCLEASE, PHAGE-TYPE_RECB, C-TERMINAL DOMAIN-CONTAINING PROTEIN-RELATED"/>
    <property type="match status" value="1"/>
</dbReference>
<dbReference type="InterPro" id="IPR051703">
    <property type="entry name" value="NF-kappa-B_Signaling_Reg"/>
</dbReference>
<dbReference type="NCBIfam" id="TIGR03033">
    <property type="entry name" value="phage_rel_nuc"/>
    <property type="match status" value="1"/>
</dbReference>
<name>A0A6C0CMD4_9ZZZZ</name>
<dbReference type="Pfam" id="PF09588">
    <property type="entry name" value="YqaJ"/>
    <property type="match status" value="1"/>
</dbReference>
<dbReference type="SUPFAM" id="SSF52980">
    <property type="entry name" value="Restriction endonuclease-like"/>
    <property type="match status" value="1"/>
</dbReference>
<accession>A0A6C0CMD4</accession>
<dbReference type="InterPro" id="IPR011604">
    <property type="entry name" value="PDDEXK-like_dom_sf"/>
</dbReference>
<dbReference type="InterPro" id="IPR019080">
    <property type="entry name" value="YqaJ_viral_recombinase"/>
</dbReference>
<evidence type="ECO:0000259" key="1">
    <source>
        <dbReference type="Pfam" id="PF09588"/>
    </source>
</evidence>
<dbReference type="AlphaFoldDB" id="A0A6C0CMD4"/>
<dbReference type="Gene3D" id="3.90.320.10">
    <property type="match status" value="1"/>
</dbReference>
<dbReference type="EMBL" id="MN739457">
    <property type="protein sequence ID" value="QHT05611.1"/>
    <property type="molecule type" value="Genomic_DNA"/>
</dbReference>
<dbReference type="PANTHER" id="PTHR46609">
    <property type="entry name" value="EXONUCLEASE, PHAGE-TYPE/RECB, C-TERMINAL DOMAIN-CONTAINING PROTEIN"/>
    <property type="match status" value="1"/>
</dbReference>
<evidence type="ECO:0000313" key="2">
    <source>
        <dbReference type="EMBL" id="QHT05611.1"/>
    </source>
</evidence>
<organism evidence="2">
    <name type="scientific">viral metagenome</name>
    <dbReference type="NCBI Taxonomy" id="1070528"/>
    <lineage>
        <taxon>unclassified sequences</taxon>
        <taxon>metagenomes</taxon>
        <taxon>organismal metagenomes</taxon>
    </lineage>
</organism>
<sequence length="236" mass="27060">MHPNVKALIEAEYAPQKSEAWLDLRQGMLTASDAATAIGKNPYETPDGLLLKKCGLGEKFTGNAATRHGELYEDEARILYEQRHGEVVHELGLVQHPVQKWLGGSPDGVSESGKLVEIKCPPQRAIIPGEVPGHYMPQLQLCMEILDLESADFIQYKPAATNWPKPEEFDVVNVPRDREWWKTYLPIMREFWDKVLYFREHIDELPKPKERKKRVMKEKVHVCEIASDPEDGYRSE</sequence>
<protein>
    <recommendedName>
        <fullName evidence="1">YqaJ viral recombinase domain-containing protein</fullName>
    </recommendedName>
</protein>
<dbReference type="CDD" id="cd22343">
    <property type="entry name" value="PDDEXK_lambda_exonuclease-like"/>
    <property type="match status" value="1"/>
</dbReference>